<keyword evidence="3" id="KW-1185">Reference proteome</keyword>
<dbReference type="Pfam" id="PF01042">
    <property type="entry name" value="Ribonuc_L-PSP"/>
    <property type="match status" value="1"/>
</dbReference>
<dbReference type="CDD" id="cd00448">
    <property type="entry name" value="YjgF_YER057c_UK114_family"/>
    <property type="match status" value="1"/>
</dbReference>
<gene>
    <name evidence="2" type="ordered locus">Cycma_1987</name>
</gene>
<dbReference type="GO" id="GO:0019239">
    <property type="term" value="F:deaminase activity"/>
    <property type="evidence" value="ECO:0007669"/>
    <property type="project" value="TreeGrafter"/>
</dbReference>
<dbReference type="EMBL" id="CP002955">
    <property type="protein sequence ID" value="AEL25734.1"/>
    <property type="molecule type" value="Genomic_DNA"/>
</dbReference>
<accession>G0IZS0</accession>
<feature type="signal peptide" evidence="1">
    <location>
        <begin position="1"/>
        <end position="29"/>
    </location>
</feature>
<dbReference type="AlphaFoldDB" id="G0IZS0"/>
<organism evidence="2 3">
    <name type="scientific">Cyclobacterium marinum (strain ATCC 25205 / DSM 745 / LMG 13164 / NCIMB 1802)</name>
    <name type="common">Flectobacillus marinus</name>
    <dbReference type="NCBI Taxonomy" id="880070"/>
    <lineage>
        <taxon>Bacteria</taxon>
        <taxon>Pseudomonadati</taxon>
        <taxon>Bacteroidota</taxon>
        <taxon>Cytophagia</taxon>
        <taxon>Cytophagales</taxon>
        <taxon>Cyclobacteriaceae</taxon>
        <taxon>Cyclobacterium</taxon>
    </lineage>
</organism>
<dbReference type="GO" id="GO:0005829">
    <property type="term" value="C:cytosol"/>
    <property type="evidence" value="ECO:0007669"/>
    <property type="project" value="TreeGrafter"/>
</dbReference>
<dbReference type="Gene3D" id="3.30.1330.40">
    <property type="entry name" value="RutC-like"/>
    <property type="match status" value="1"/>
</dbReference>
<evidence type="ECO:0000256" key="1">
    <source>
        <dbReference type="SAM" id="SignalP"/>
    </source>
</evidence>
<keyword evidence="1" id="KW-0732">Signal</keyword>
<dbReference type="PANTHER" id="PTHR11803:SF39">
    <property type="entry name" value="2-IMINOBUTANOATE_2-IMINOPROPANOATE DEAMINASE"/>
    <property type="match status" value="1"/>
</dbReference>
<proteinExistence type="predicted"/>
<dbReference type="InterPro" id="IPR006175">
    <property type="entry name" value="YjgF/YER057c/UK114"/>
</dbReference>
<dbReference type="KEGG" id="cmr:Cycma_1987"/>
<dbReference type="PANTHER" id="PTHR11803">
    <property type="entry name" value="2-IMINOBUTANOATE/2-IMINOPROPANOATE DEAMINASE RIDA"/>
    <property type="match status" value="1"/>
</dbReference>
<dbReference type="Proteomes" id="UP000001635">
    <property type="component" value="Chromosome"/>
</dbReference>
<dbReference type="HOGENOM" id="CLU_100715_7_2_10"/>
<reference evidence="3" key="1">
    <citation type="submission" date="2011-07" db="EMBL/GenBank/DDBJ databases">
        <title>The complete genome of Cyclobacterium marinum DSM 745.</title>
        <authorList>
            <person name="Lucas S."/>
            <person name="Han J."/>
            <person name="Lapidus A."/>
            <person name="Bruce D."/>
            <person name="Goodwin L."/>
            <person name="Pitluck S."/>
            <person name="Peters L."/>
            <person name="Kyrpides N."/>
            <person name="Mavromatis K."/>
            <person name="Ivanova N."/>
            <person name="Ovchinnikova G."/>
            <person name="Chertkov O."/>
            <person name="Detter J.C."/>
            <person name="Tapia R."/>
            <person name="Han C."/>
            <person name="Land M."/>
            <person name="Hauser L."/>
            <person name="Markowitz V."/>
            <person name="Cheng J.-F."/>
            <person name="Hugenholtz P."/>
            <person name="Woyke T."/>
            <person name="Wu D."/>
            <person name="Tindall B."/>
            <person name="Schuetze A."/>
            <person name="Brambilla E."/>
            <person name="Klenk H.-P."/>
            <person name="Eisen J.A."/>
        </authorList>
    </citation>
    <scope>NUCLEOTIDE SEQUENCE [LARGE SCALE GENOMIC DNA]</scope>
    <source>
        <strain evidence="3">ATCC 25205 / DSM 745 / LMG 13164 / NCIMB 1802</strain>
    </source>
</reference>
<evidence type="ECO:0000313" key="3">
    <source>
        <dbReference type="Proteomes" id="UP000001635"/>
    </source>
</evidence>
<dbReference type="STRING" id="880070.Cycma_1987"/>
<dbReference type="SUPFAM" id="SSF55298">
    <property type="entry name" value="YjgF-like"/>
    <property type="match status" value="1"/>
</dbReference>
<dbReference type="OrthoDB" id="666025at2"/>
<sequence length="155" mass="16738">MKTMKRRNTIKKLFASLAGVAGISAVAKANTAESTNIEKEAFNVVEDQNVPLFSGSTKLGNTVFVAGKGAHFDGDIKAHTDHVLKELEKELVKAGSSMEKVLKVNVYLHDLADYKGMNEVYKGRFGSKPPVRTTVATYGGVPGDSLVEMDCIAYI</sequence>
<protein>
    <submittedName>
        <fullName evidence="2">Endoribonuclease L-PSP</fullName>
    </submittedName>
</protein>
<dbReference type="eggNOG" id="COG0251">
    <property type="taxonomic scope" value="Bacteria"/>
</dbReference>
<feature type="chain" id="PRO_5003401430" evidence="1">
    <location>
        <begin position="30"/>
        <end position="155"/>
    </location>
</feature>
<dbReference type="RefSeq" id="WP_014020029.1">
    <property type="nucleotide sequence ID" value="NC_015914.1"/>
</dbReference>
<evidence type="ECO:0000313" key="2">
    <source>
        <dbReference type="EMBL" id="AEL25734.1"/>
    </source>
</evidence>
<name>G0IZS0_CYCMS</name>
<dbReference type="InterPro" id="IPR035959">
    <property type="entry name" value="RutC-like_sf"/>
</dbReference>